<evidence type="ECO:0000313" key="3">
    <source>
        <dbReference type="Proteomes" id="UP000037594"/>
    </source>
</evidence>
<sequence length="97" mass="10786">MSVFHPVSAVKRETSRRSASDLHPHEPVLITEQQVLFSTAAAAGAPARHNAIAMMSNAVSSVAEHWHALAARRRATYYPPRCSYLENSLMAREMDRL</sequence>
<dbReference type="AlphaFoldDB" id="A0A0J8U0C2"/>
<evidence type="ECO:0000256" key="1">
    <source>
        <dbReference type="SAM" id="MobiDB-lite"/>
    </source>
</evidence>
<feature type="compositionally biased region" description="Basic and acidic residues" evidence="1">
    <location>
        <begin position="10"/>
        <end position="24"/>
    </location>
</feature>
<dbReference type="RefSeq" id="WP_019343051.1">
    <property type="nucleotide sequence ID" value="NZ_AGSZ01000013.1"/>
</dbReference>
<reference evidence="2 3" key="1">
    <citation type="submission" date="2015-06" db="EMBL/GenBank/DDBJ databases">
        <title>Genome sequence of Mycobacterium conceptionense strain MLE.</title>
        <authorList>
            <person name="Greninger A.L."/>
            <person name="Cunningham G."/>
            <person name="Chiu C.Y."/>
            <person name="Miller S."/>
        </authorList>
    </citation>
    <scope>NUCLEOTIDE SEQUENCE [LARGE SCALE GENOMIC DNA]</scope>
    <source>
        <strain evidence="2 3">MLE</strain>
    </source>
</reference>
<proteinExistence type="predicted"/>
<dbReference type="OrthoDB" id="4637442at2"/>
<gene>
    <name evidence="2" type="ORF">ACT17_28485</name>
</gene>
<protein>
    <submittedName>
        <fullName evidence="2">Uncharacterized protein</fullName>
    </submittedName>
</protein>
<dbReference type="PATRIC" id="fig|451644.5.peg.5838"/>
<comment type="caution">
    <text evidence="2">The sequence shown here is derived from an EMBL/GenBank/DDBJ whole genome shotgun (WGS) entry which is preliminary data.</text>
</comment>
<organism evidence="2 3">
    <name type="scientific">Mycolicibacterium conceptionense</name>
    <dbReference type="NCBI Taxonomy" id="451644"/>
    <lineage>
        <taxon>Bacteria</taxon>
        <taxon>Bacillati</taxon>
        <taxon>Actinomycetota</taxon>
        <taxon>Actinomycetes</taxon>
        <taxon>Mycobacteriales</taxon>
        <taxon>Mycobacteriaceae</taxon>
        <taxon>Mycolicibacterium</taxon>
    </lineage>
</organism>
<evidence type="ECO:0000313" key="2">
    <source>
        <dbReference type="EMBL" id="KMV14747.1"/>
    </source>
</evidence>
<name>A0A0J8U0C2_9MYCO</name>
<dbReference type="Proteomes" id="UP000037594">
    <property type="component" value="Unassembled WGS sequence"/>
</dbReference>
<accession>A0A0J8U0C2</accession>
<dbReference type="EMBL" id="LFOD01000040">
    <property type="protein sequence ID" value="KMV14747.1"/>
    <property type="molecule type" value="Genomic_DNA"/>
</dbReference>
<feature type="region of interest" description="Disordered" evidence="1">
    <location>
        <begin position="1"/>
        <end position="24"/>
    </location>
</feature>